<evidence type="ECO:0000313" key="2">
    <source>
        <dbReference type="EMBL" id="NMF59200.1"/>
    </source>
</evidence>
<feature type="signal peptide" evidence="1">
    <location>
        <begin position="1"/>
        <end position="37"/>
    </location>
</feature>
<reference evidence="2 3" key="1">
    <citation type="submission" date="2020-03" db="EMBL/GenBank/DDBJ databases">
        <title>Draft Genome Sequence of 2-Methylisoborneol Producing Pseudanabaena yagii Strain GIHE-NHR1 Isolated from North Han River in South Korea.</title>
        <authorList>
            <person name="Jeong J."/>
        </authorList>
    </citation>
    <scope>NUCLEOTIDE SEQUENCE [LARGE SCALE GENOMIC DNA]</scope>
    <source>
        <strain evidence="2 3">GIHE-NHR1</strain>
    </source>
</reference>
<dbReference type="Proteomes" id="UP000738376">
    <property type="component" value="Unassembled WGS sequence"/>
</dbReference>
<feature type="chain" id="PRO_5047347301" evidence="1">
    <location>
        <begin position="38"/>
        <end position="180"/>
    </location>
</feature>
<proteinExistence type="predicted"/>
<sequence>MKSFRFPTVKKNLPQLCLGFGAAAITQLSLFANPSFANPRQITFSVYPSDSGAAFPICPSEFSLTETPRPYYEGGYTIDGSASLGWFAKQFKIETSDRFSVTWAAKLQTKYHNCIATAKITKINAEPFREHSYLRARFMDGKVYLILDMTGMRDANSLTAVILKKDVKNGNPIWTWGGTD</sequence>
<accession>A0ABX1LUL3</accession>
<dbReference type="EMBL" id="JAAVJL010000001">
    <property type="protein sequence ID" value="NMF59200.1"/>
    <property type="molecule type" value="Genomic_DNA"/>
</dbReference>
<dbReference type="RefSeq" id="WP_169364003.1">
    <property type="nucleotide sequence ID" value="NZ_JAAVJL010000001.1"/>
</dbReference>
<keyword evidence="3" id="KW-1185">Reference proteome</keyword>
<gene>
    <name evidence="2" type="ORF">HC246_14550</name>
</gene>
<evidence type="ECO:0000256" key="1">
    <source>
        <dbReference type="SAM" id="SignalP"/>
    </source>
</evidence>
<evidence type="ECO:0000313" key="3">
    <source>
        <dbReference type="Proteomes" id="UP000738376"/>
    </source>
</evidence>
<comment type="caution">
    <text evidence="2">The sequence shown here is derived from an EMBL/GenBank/DDBJ whole genome shotgun (WGS) entry which is preliminary data.</text>
</comment>
<keyword evidence="1" id="KW-0732">Signal</keyword>
<name>A0ABX1LUL3_9CYAN</name>
<organism evidence="2 3">
    <name type="scientific">Pseudanabaena yagii GIHE-NHR1</name>
    <dbReference type="NCBI Taxonomy" id="2722753"/>
    <lineage>
        <taxon>Bacteria</taxon>
        <taxon>Bacillati</taxon>
        <taxon>Cyanobacteriota</taxon>
        <taxon>Cyanophyceae</taxon>
        <taxon>Pseudanabaenales</taxon>
        <taxon>Pseudanabaenaceae</taxon>
        <taxon>Pseudanabaena</taxon>
        <taxon>Pseudanabaena yagii</taxon>
    </lineage>
</organism>
<protein>
    <submittedName>
        <fullName evidence="2">Uncharacterized protein</fullName>
    </submittedName>
</protein>